<reference evidence="4" key="1">
    <citation type="journal article" date="2019" name="Int. J. Syst. Evol. Microbiol.">
        <title>The Global Catalogue of Microorganisms (GCM) 10K type strain sequencing project: providing services to taxonomists for standard genome sequencing and annotation.</title>
        <authorList>
            <consortium name="The Broad Institute Genomics Platform"/>
            <consortium name="The Broad Institute Genome Sequencing Center for Infectious Disease"/>
            <person name="Wu L."/>
            <person name="Ma J."/>
        </authorList>
    </citation>
    <scope>NUCLEOTIDE SEQUENCE [LARGE SCALE GENOMIC DNA]</scope>
    <source>
        <strain evidence="4">JCM 17939</strain>
    </source>
</reference>
<sequence length="331" mass="34606">MTPGECTRAAAVVGANGAIGSRLAAALRRSGVPVLPFTRQEPAVRDGVPSPSLLATRTVFYLASGITPGAVERAEADRAAFTELLDGLSRAGHRPTVMLTGSGGTVYDPRAAPPYAEDAPARPSGAYGAAKLRMEEELLSRAGAVRPVVLRLANVYGPRHGGPGGYGVVARWLEAVAEGRPLRLFGDPDVGRDYVYVDDVVRAMATVHAMGPDKDLPAVLNIGSGTPVSLNRLLGVVGDVIGRRPAVERHPPRPYDRPTVWLDTGLARAALGWHAVTPLYTGVARIWHTMTAHRNGSTPRGSASGGLVSGGSVPGGSARDIPRDGMTWPES</sequence>
<proteinExistence type="predicted"/>
<dbReference type="Pfam" id="PF01370">
    <property type="entry name" value="Epimerase"/>
    <property type="match status" value="1"/>
</dbReference>
<feature type="domain" description="NAD-dependent epimerase/dehydratase" evidence="2">
    <location>
        <begin position="11"/>
        <end position="223"/>
    </location>
</feature>
<feature type="region of interest" description="Disordered" evidence="1">
    <location>
        <begin position="294"/>
        <end position="331"/>
    </location>
</feature>
<dbReference type="SUPFAM" id="SSF51735">
    <property type="entry name" value="NAD(P)-binding Rossmann-fold domains"/>
    <property type="match status" value="1"/>
</dbReference>
<dbReference type="EMBL" id="BAABHK010000024">
    <property type="protein sequence ID" value="GAA4638813.1"/>
    <property type="molecule type" value="Genomic_DNA"/>
</dbReference>
<organism evidence="3 4">
    <name type="scientific">Actinoallomurus vinaceus</name>
    <dbReference type="NCBI Taxonomy" id="1080074"/>
    <lineage>
        <taxon>Bacteria</taxon>
        <taxon>Bacillati</taxon>
        <taxon>Actinomycetota</taxon>
        <taxon>Actinomycetes</taxon>
        <taxon>Streptosporangiales</taxon>
        <taxon>Thermomonosporaceae</taxon>
        <taxon>Actinoallomurus</taxon>
    </lineage>
</organism>
<dbReference type="PANTHER" id="PTHR43245">
    <property type="entry name" value="BIFUNCTIONAL POLYMYXIN RESISTANCE PROTEIN ARNA"/>
    <property type="match status" value="1"/>
</dbReference>
<dbReference type="RefSeq" id="WP_345442374.1">
    <property type="nucleotide sequence ID" value="NZ_BAABHK010000024.1"/>
</dbReference>
<name>A0ABP8UUE3_9ACTN</name>
<feature type="compositionally biased region" description="Gly residues" evidence="1">
    <location>
        <begin position="303"/>
        <end position="314"/>
    </location>
</feature>
<keyword evidence="4" id="KW-1185">Reference proteome</keyword>
<dbReference type="PRINTS" id="PR01713">
    <property type="entry name" value="NUCEPIMERASE"/>
</dbReference>
<comment type="caution">
    <text evidence="3">The sequence shown here is derived from an EMBL/GenBank/DDBJ whole genome shotgun (WGS) entry which is preliminary data.</text>
</comment>
<dbReference type="Proteomes" id="UP001501442">
    <property type="component" value="Unassembled WGS sequence"/>
</dbReference>
<protein>
    <submittedName>
        <fullName evidence="3">NAD-dependent epimerase/dehydratase family protein</fullName>
    </submittedName>
</protein>
<evidence type="ECO:0000313" key="3">
    <source>
        <dbReference type="EMBL" id="GAA4638813.1"/>
    </source>
</evidence>
<gene>
    <name evidence="3" type="ORF">GCM10023196_098030</name>
</gene>
<dbReference type="PANTHER" id="PTHR43245:SF13">
    <property type="entry name" value="UDP-D-APIOSE_UDP-D-XYLOSE SYNTHASE 2"/>
    <property type="match status" value="1"/>
</dbReference>
<evidence type="ECO:0000256" key="1">
    <source>
        <dbReference type="SAM" id="MobiDB-lite"/>
    </source>
</evidence>
<evidence type="ECO:0000259" key="2">
    <source>
        <dbReference type="Pfam" id="PF01370"/>
    </source>
</evidence>
<dbReference type="Gene3D" id="3.40.50.720">
    <property type="entry name" value="NAD(P)-binding Rossmann-like Domain"/>
    <property type="match status" value="1"/>
</dbReference>
<evidence type="ECO:0000313" key="4">
    <source>
        <dbReference type="Proteomes" id="UP001501442"/>
    </source>
</evidence>
<dbReference type="InterPro" id="IPR001509">
    <property type="entry name" value="Epimerase_deHydtase"/>
</dbReference>
<dbReference type="InterPro" id="IPR036291">
    <property type="entry name" value="NAD(P)-bd_dom_sf"/>
</dbReference>
<dbReference type="InterPro" id="IPR050177">
    <property type="entry name" value="Lipid_A_modif_metabolic_enz"/>
</dbReference>
<accession>A0ABP8UUE3</accession>